<dbReference type="PROSITE" id="PS00178">
    <property type="entry name" value="AA_TRNA_LIGASE_I"/>
    <property type="match status" value="1"/>
</dbReference>
<keyword evidence="10" id="KW-0030">Aminoacyl-tRNA synthetase</keyword>
<dbReference type="HAMAP" id="MF_00123">
    <property type="entry name" value="Arg_tRNA_synth"/>
    <property type="match status" value="1"/>
</dbReference>
<dbReference type="InterPro" id="IPR005148">
    <property type="entry name" value="Arg-tRNA-synth_N"/>
</dbReference>
<dbReference type="AlphaFoldDB" id="A0A381PV43"/>
<evidence type="ECO:0000256" key="2">
    <source>
        <dbReference type="ARBA" id="ARBA00005594"/>
    </source>
</evidence>
<dbReference type="CDD" id="cd00671">
    <property type="entry name" value="ArgRS_core"/>
    <property type="match status" value="1"/>
</dbReference>
<evidence type="ECO:0000313" key="14">
    <source>
        <dbReference type="EMBL" id="SUZ69303.1"/>
    </source>
</evidence>
<evidence type="ECO:0000256" key="4">
    <source>
        <dbReference type="ARBA" id="ARBA00012837"/>
    </source>
</evidence>
<evidence type="ECO:0000256" key="6">
    <source>
        <dbReference type="ARBA" id="ARBA00022598"/>
    </source>
</evidence>
<dbReference type="PANTHER" id="PTHR11956">
    <property type="entry name" value="ARGINYL-TRNA SYNTHETASE"/>
    <property type="match status" value="1"/>
</dbReference>
<dbReference type="SUPFAM" id="SSF52374">
    <property type="entry name" value="Nucleotidylyl transferase"/>
    <property type="match status" value="1"/>
</dbReference>
<dbReference type="Gene3D" id="3.40.50.620">
    <property type="entry name" value="HUPs"/>
    <property type="match status" value="1"/>
</dbReference>
<dbReference type="InterPro" id="IPR001412">
    <property type="entry name" value="aa-tRNA-synth_I_CS"/>
</dbReference>
<evidence type="ECO:0000256" key="7">
    <source>
        <dbReference type="ARBA" id="ARBA00022741"/>
    </source>
</evidence>
<gene>
    <name evidence="14" type="ORF">METZ01_LOCUS22157</name>
</gene>
<dbReference type="SMART" id="SM00836">
    <property type="entry name" value="DALR_1"/>
    <property type="match status" value="1"/>
</dbReference>
<dbReference type="NCBIfam" id="TIGR00456">
    <property type="entry name" value="argS"/>
    <property type="match status" value="1"/>
</dbReference>
<dbReference type="PANTHER" id="PTHR11956:SF5">
    <property type="entry name" value="ARGININE--TRNA LIGASE, CYTOPLASMIC"/>
    <property type="match status" value="1"/>
</dbReference>
<dbReference type="InterPro" id="IPR035684">
    <property type="entry name" value="ArgRS_core"/>
</dbReference>
<reference evidence="14" key="1">
    <citation type="submission" date="2018-05" db="EMBL/GenBank/DDBJ databases">
        <authorList>
            <person name="Lanie J.A."/>
            <person name="Ng W.-L."/>
            <person name="Kazmierczak K.M."/>
            <person name="Andrzejewski T.M."/>
            <person name="Davidsen T.M."/>
            <person name="Wayne K.J."/>
            <person name="Tettelin H."/>
            <person name="Glass J.I."/>
            <person name="Rusch D."/>
            <person name="Podicherti R."/>
            <person name="Tsui H.-C.T."/>
            <person name="Winkler M.E."/>
        </authorList>
    </citation>
    <scope>NUCLEOTIDE SEQUENCE</scope>
</reference>
<dbReference type="GO" id="GO:0005737">
    <property type="term" value="C:cytoplasm"/>
    <property type="evidence" value="ECO:0007669"/>
    <property type="project" value="UniProtKB-SubCell"/>
</dbReference>
<evidence type="ECO:0000256" key="9">
    <source>
        <dbReference type="ARBA" id="ARBA00022917"/>
    </source>
</evidence>
<evidence type="ECO:0000256" key="8">
    <source>
        <dbReference type="ARBA" id="ARBA00022840"/>
    </source>
</evidence>
<dbReference type="InterPro" id="IPR008909">
    <property type="entry name" value="DALR_anticod-bd"/>
</dbReference>
<dbReference type="Pfam" id="PF00750">
    <property type="entry name" value="tRNA-synt_1d"/>
    <property type="match status" value="1"/>
</dbReference>
<dbReference type="GO" id="GO:0005524">
    <property type="term" value="F:ATP binding"/>
    <property type="evidence" value="ECO:0007669"/>
    <property type="project" value="UniProtKB-KW"/>
</dbReference>
<evidence type="ECO:0000256" key="3">
    <source>
        <dbReference type="ARBA" id="ARBA00011245"/>
    </source>
</evidence>
<comment type="subunit">
    <text evidence="3">Monomer.</text>
</comment>
<dbReference type="SMART" id="SM01016">
    <property type="entry name" value="Arg_tRNA_synt_N"/>
    <property type="match status" value="1"/>
</dbReference>
<feature type="domain" description="DALR anticodon binding" evidence="12">
    <location>
        <begin position="468"/>
        <end position="589"/>
    </location>
</feature>
<dbReference type="FunFam" id="1.10.730.10:FF:000008">
    <property type="entry name" value="Arginine--tRNA ligase"/>
    <property type="match status" value="1"/>
</dbReference>
<dbReference type="GO" id="GO:0004814">
    <property type="term" value="F:arginine-tRNA ligase activity"/>
    <property type="evidence" value="ECO:0007669"/>
    <property type="project" value="UniProtKB-EC"/>
</dbReference>
<name>A0A381PV43_9ZZZZ</name>
<dbReference type="Pfam" id="PF05746">
    <property type="entry name" value="DALR_1"/>
    <property type="match status" value="1"/>
</dbReference>
<sequence>MKEVLKKSLNQALKSLEKEHNVNLSKTKIEIKENKEKEFGDFSSNLALALSKEFSKPPKDIAEMLLKELGEKDFIDRMEIAGPGFINFFLSHASRTEILKTISKEKNKFGLSTKKKTEKGSVLIEYVSSNPTGPLHVGHGRGAAFGSVLANILKATGHQVDEEYYVNDQGRQTEILSLSVWLRYLEIFNQVSLFPNNCYQGAYIESLAKELEKNKDKKFCVDKEIGKEISQMLSLDLTEEELDSLIAKSKEFLKKGFEEIKTFALKNILQNIEGDLKAFGVEHNKWFKESSMFSTSKTNGSLVSEALDSLKSKKKLYEKDGALWFQSTDFGDEKDRVVERENGATTYFASDIAYHANKFDRGYSKIINVWGADHHGYLPRVRAAMSALGEDTDKFEVIFIQFANLIKGGKKLSMSTRAGEFISLNELIEEVTSEAARFFFINRKGNQHLDFDLDLAKEESKDNPLYYIQYAHARICSVFDKLKENKKSYKESVALESLNQLNSDQEVEIQKLLSQFPDVIKRSAENYEPHLICYYLRNLAGTFHSYYNNERILVEEENTLQAKLFLISAVRQVLFNGLKILSISAPESM</sequence>
<proteinExistence type="inferred from homology"/>
<dbReference type="SUPFAM" id="SSF55190">
    <property type="entry name" value="Arginyl-tRNA synthetase (ArgRS), N-terminal 'additional' domain"/>
    <property type="match status" value="1"/>
</dbReference>
<protein>
    <recommendedName>
        <fullName evidence="4">arginine--tRNA ligase</fullName>
        <ecNumber evidence="4">6.1.1.19</ecNumber>
    </recommendedName>
</protein>
<dbReference type="EC" id="6.1.1.19" evidence="4"/>
<dbReference type="InterPro" id="IPR009080">
    <property type="entry name" value="tRNAsynth_Ia_anticodon-bd"/>
</dbReference>
<dbReference type="SUPFAM" id="SSF47323">
    <property type="entry name" value="Anticodon-binding domain of a subclass of class I aminoacyl-tRNA synthetases"/>
    <property type="match status" value="1"/>
</dbReference>
<evidence type="ECO:0000259" key="12">
    <source>
        <dbReference type="SMART" id="SM00836"/>
    </source>
</evidence>
<keyword evidence="8" id="KW-0067">ATP-binding</keyword>
<evidence type="ECO:0000256" key="10">
    <source>
        <dbReference type="ARBA" id="ARBA00023146"/>
    </source>
</evidence>
<evidence type="ECO:0000256" key="1">
    <source>
        <dbReference type="ARBA" id="ARBA00004496"/>
    </source>
</evidence>
<dbReference type="Pfam" id="PF03485">
    <property type="entry name" value="Arg_tRNA_synt_N"/>
    <property type="match status" value="1"/>
</dbReference>
<dbReference type="Gene3D" id="1.10.730.10">
    <property type="entry name" value="Isoleucyl-tRNA Synthetase, Domain 1"/>
    <property type="match status" value="1"/>
</dbReference>
<dbReference type="InterPro" id="IPR036695">
    <property type="entry name" value="Arg-tRNA-synth_N_sf"/>
</dbReference>
<dbReference type="EMBL" id="UINC01001059">
    <property type="protein sequence ID" value="SUZ69303.1"/>
    <property type="molecule type" value="Genomic_DNA"/>
</dbReference>
<comment type="subcellular location">
    <subcellularLocation>
        <location evidence="1">Cytoplasm</location>
    </subcellularLocation>
</comment>
<dbReference type="FunFam" id="3.40.50.620:FF:000062">
    <property type="entry name" value="Arginine--tRNA ligase"/>
    <property type="match status" value="1"/>
</dbReference>
<dbReference type="GO" id="GO:0006420">
    <property type="term" value="P:arginyl-tRNA aminoacylation"/>
    <property type="evidence" value="ECO:0007669"/>
    <property type="project" value="InterPro"/>
</dbReference>
<comment type="catalytic activity">
    <reaction evidence="11">
        <text>tRNA(Arg) + L-arginine + ATP = L-arginyl-tRNA(Arg) + AMP + diphosphate</text>
        <dbReference type="Rhea" id="RHEA:20301"/>
        <dbReference type="Rhea" id="RHEA-COMP:9658"/>
        <dbReference type="Rhea" id="RHEA-COMP:9673"/>
        <dbReference type="ChEBI" id="CHEBI:30616"/>
        <dbReference type="ChEBI" id="CHEBI:32682"/>
        <dbReference type="ChEBI" id="CHEBI:33019"/>
        <dbReference type="ChEBI" id="CHEBI:78442"/>
        <dbReference type="ChEBI" id="CHEBI:78513"/>
        <dbReference type="ChEBI" id="CHEBI:456215"/>
        <dbReference type="EC" id="6.1.1.19"/>
    </reaction>
</comment>
<organism evidence="14">
    <name type="scientific">marine metagenome</name>
    <dbReference type="NCBI Taxonomy" id="408172"/>
    <lineage>
        <taxon>unclassified sequences</taxon>
        <taxon>metagenomes</taxon>
        <taxon>ecological metagenomes</taxon>
    </lineage>
</organism>
<evidence type="ECO:0000256" key="11">
    <source>
        <dbReference type="ARBA" id="ARBA00049339"/>
    </source>
</evidence>
<comment type="similarity">
    <text evidence="2">Belongs to the class-I aminoacyl-tRNA synthetase family.</text>
</comment>
<keyword evidence="7" id="KW-0547">Nucleotide-binding</keyword>
<evidence type="ECO:0000259" key="13">
    <source>
        <dbReference type="SMART" id="SM01016"/>
    </source>
</evidence>
<dbReference type="Gene3D" id="3.30.1360.70">
    <property type="entry name" value="Arginyl tRNA synthetase N-terminal domain"/>
    <property type="match status" value="1"/>
</dbReference>
<accession>A0A381PV43</accession>
<keyword evidence="9" id="KW-0648">Protein biosynthesis</keyword>
<keyword evidence="5" id="KW-0963">Cytoplasm</keyword>
<dbReference type="InterPro" id="IPR014729">
    <property type="entry name" value="Rossmann-like_a/b/a_fold"/>
</dbReference>
<keyword evidence="6" id="KW-0436">Ligase</keyword>
<feature type="domain" description="Arginyl tRNA synthetase N-terminal" evidence="13">
    <location>
        <begin position="3"/>
        <end position="90"/>
    </location>
</feature>
<evidence type="ECO:0000256" key="5">
    <source>
        <dbReference type="ARBA" id="ARBA00022490"/>
    </source>
</evidence>
<dbReference type="InterPro" id="IPR001278">
    <property type="entry name" value="Arg-tRNA-ligase"/>
</dbReference>
<dbReference type="PRINTS" id="PR01038">
    <property type="entry name" value="TRNASYNTHARG"/>
</dbReference>